<sequence>MKRVKISSGGEWEATVGYSRAVRVGSHIAVAGTTAARPGQPPIGGADIAEQTREALRRIGSALNQVGASLGDVVRTRIFVTDIERWREVGSAHGEFFGDIRPAATMVEVSALIDPALLVEIEADAIIGNWSDH</sequence>
<comment type="caution">
    <text evidence="1">The sequence shown here is derived from an EMBL/GenBank/DDBJ whole genome shotgun (WGS) entry which is preliminary data.</text>
</comment>
<accession>A0ABX3BVD3</accession>
<dbReference type="Pfam" id="PF01042">
    <property type="entry name" value="Ribonuc_L-PSP"/>
    <property type="match status" value="1"/>
</dbReference>
<organism evidence="1 2">
    <name type="scientific">Mycobacteroides saopaulense</name>
    <dbReference type="NCBI Taxonomy" id="1578165"/>
    <lineage>
        <taxon>Bacteria</taxon>
        <taxon>Bacillati</taxon>
        <taxon>Actinomycetota</taxon>
        <taxon>Actinomycetes</taxon>
        <taxon>Mycobacteriales</taxon>
        <taxon>Mycobacteriaceae</taxon>
        <taxon>Mycobacteroides</taxon>
    </lineage>
</organism>
<proteinExistence type="predicted"/>
<dbReference type="InterPro" id="IPR006175">
    <property type="entry name" value="YjgF/YER057c/UK114"/>
</dbReference>
<protein>
    <recommendedName>
        <fullName evidence="3">RidA family protein</fullName>
    </recommendedName>
</protein>
<reference evidence="1 2" key="1">
    <citation type="submission" date="2016-10" db="EMBL/GenBank/DDBJ databases">
        <title>Evaluation of Human, Animal and Environmental Mycobacterium chelonae Isolates by Core Genome Phylogenomic Analysis, Targeted Gene Comparison, and Anti-microbial Susceptibility Patterns: A Tale of Mistaken Identities.</title>
        <authorList>
            <person name="Fogelson S.B."/>
            <person name="Camus A.C."/>
            <person name="Lorenz W."/>
            <person name="Vasireddy R."/>
            <person name="Vasireddy S."/>
            <person name="Smith T."/>
            <person name="Brown-Elliott B.A."/>
            <person name="Wallace R.J.Jr."/>
            <person name="Hasan N.A."/>
            <person name="Reischl U."/>
            <person name="Sanchez S."/>
        </authorList>
    </citation>
    <scope>NUCLEOTIDE SEQUENCE [LARGE SCALE GENOMIC DNA]</scope>
    <source>
        <strain evidence="1 2">8528</strain>
    </source>
</reference>
<gene>
    <name evidence="1" type="ORF">BKG73_22740</name>
</gene>
<name>A0ABX3BVD3_9MYCO</name>
<evidence type="ECO:0000313" key="1">
    <source>
        <dbReference type="EMBL" id="OHU06358.1"/>
    </source>
</evidence>
<dbReference type="Proteomes" id="UP000179621">
    <property type="component" value="Unassembled WGS sequence"/>
</dbReference>
<dbReference type="CDD" id="cd06154">
    <property type="entry name" value="YjgF_YER057c_UK114_like_6"/>
    <property type="match status" value="1"/>
</dbReference>
<dbReference type="RefSeq" id="WP_070910522.1">
    <property type="nucleotide sequence ID" value="NZ_CP010271.1"/>
</dbReference>
<dbReference type="InterPro" id="IPR035959">
    <property type="entry name" value="RutC-like_sf"/>
</dbReference>
<dbReference type="EMBL" id="MLIH01000035">
    <property type="protein sequence ID" value="OHU06358.1"/>
    <property type="molecule type" value="Genomic_DNA"/>
</dbReference>
<dbReference type="SUPFAM" id="SSF55298">
    <property type="entry name" value="YjgF-like"/>
    <property type="match status" value="1"/>
</dbReference>
<dbReference type="PANTHER" id="PTHR43857">
    <property type="entry name" value="BLR7761 PROTEIN"/>
    <property type="match status" value="1"/>
</dbReference>
<keyword evidence="2" id="KW-1185">Reference proteome</keyword>
<evidence type="ECO:0000313" key="2">
    <source>
        <dbReference type="Proteomes" id="UP000179621"/>
    </source>
</evidence>
<dbReference type="PANTHER" id="PTHR43857:SF1">
    <property type="entry name" value="YJGH FAMILY PROTEIN"/>
    <property type="match status" value="1"/>
</dbReference>
<evidence type="ECO:0008006" key="3">
    <source>
        <dbReference type="Google" id="ProtNLM"/>
    </source>
</evidence>
<dbReference type="Gene3D" id="3.30.1330.40">
    <property type="entry name" value="RutC-like"/>
    <property type="match status" value="1"/>
</dbReference>